<keyword evidence="5" id="KW-0436">Ligase</keyword>
<evidence type="ECO:0000313" key="6">
    <source>
        <dbReference type="Proteomes" id="UP000198994"/>
    </source>
</evidence>
<comment type="cofactor">
    <cofactor evidence="4">
        <name>Mg(2+)</name>
        <dbReference type="ChEBI" id="CHEBI:18420"/>
    </cofactor>
</comment>
<organism evidence="5 6">
    <name type="scientific">Salipiger thiooxidans</name>
    <dbReference type="NCBI Taxonomy" id="282683"/>
    <lineage>
        <taxon>Bacteria</taxon>
        <taxon>Pseudomonadati</taxon>
        <taxon>Pseudomonadota</taxon>
        <taxon>Alphaproteobacteria</taxon>
        <taxon>Rhodobacterales</taxon>
        <taxon>Roseobacteraceae</taxon>
        <taxon>Salipiger</taxon>
    </lineage>
</organism>
<sequence length="187" mass="19661">MSDALAAAKQAARTAAYARRAAAHAADAGSAAGRLSELLAGHRGVPLAGYVPIRSEIDPLPAMAEASAYGPVSVPVIEAEATPLRFALWEPDMALVPGPFGARIPERPEFVTPEIVVVPLVAFTRAGHRLGYGGGYYDRTLQALRGRGPVFAIGFAYAAQEAPELPHDPNDQPLDLIVTESEVISPQ</sequence>
<dbReference type="STRING" id="282683.SAMN04488105_102286"/>
<dbReference type="AlphaFoldDB" id="A0A1G7BNB6"/>
<dbReference type="Proteomes" id="UP000198994">
    <property type="component" value="Unassembled WGS sequence"/>
</dbReference>
<dbReference type="GO" id="GO:0030272">
    <property type="term" value="F:5-formyltetrahydrofolate cyclo-ligase activity"/>
    <property type="evidence" value="ECO:0007669"/>
    <property type="project" value="UniProtKB-EC"/>
</dbReference>
<dbReference type="NCBIfam" id="TIGR02727">
    <property type="entry name" value="MTHFS_bact"/>
    <property type="match status" value="1"/>
</dbReference>
<dbReference type="EMBL" id="FNAV01000002">
    <property type="protein sequence ID" value="SDE28559.1"/>
    <property type="molecule type" value="Genomic_DNA"/>
</dbReference>
<dbReference type="InterPro" id="IPR037171">
    <property type="entry name" value="NagB/RpiA_transferase-like"/>
</dbReference>
<protein>
    <recommendedName>
        <fullName evidence="4">5-formyltetrahydrofolate cyclo-ligase</fullName>
        <ecNumber evidence="4">6.3.3.2</ecNumber>
    </recommendedName>
</protein>
<gene>
    <name evidence="5" type="ORF">SAMN04488105_102286</name>
</gene>
<keyword evidence="4" id="KW-0479">Metal-binding</keyword>
<accession>A0A1G7BNB6</accession>
<dbReference type="EC" id="6.3.3.2" evidence="4"/>
<evidence type="ECO:0000256" key="4">
    <source>
        <dbReference type="RuleBase" id="RU361279"/>
    </source>
</evidence>
<dbReference type="GO" id="GO:0046872">
    <property type="term" value="F:metal ion binding"/>
    <property type="evidence" value="ECO:0007669"/>
    <property type="project" value="UniProtKB-KW"/>
</dbReference>
<dbReference type="GO" id="GO:0009396">
    <property type="term" value="P:folic acid-containing compound biosynthetic process"/>
    <property type="evidence" value="ECO:0007669"/>
    <property type="project" value="TreeGrafter"/>
</dbReference>
<dbReference type="InterPro" id="IPR002698">
    <property type="entry name" value="FTHF_cligase"/>
</dbReference>
<evidence type="ECO:0000256" key="3">
    <source>
        <dbReference type="ARBA" id="ARBA00022840"/>
    </source>
</evidence>
<dbReference type="InterPro" id="IPR024185">
    <property type="entry name" value="FTHF_cligase-like_sf"/>
</dbReference>
<dbReference type="GO" id="GO:0005524">
    <property type="term" value="F:ATP binding"/>
    <property type="evidence" value="ECO:0007669"/>
    <property type="project" value="UniProtKB-KW"/>
</dbReference>
<dbReference type="Gene3D" id="3.40.50.10420">
    <property type="entry name" value="NagB/RpiA/CoA transferase-like"/>
    <property type="match status" value="1"/>
</dbReference>
<proteinExistence type="inferred from homology"/>
<dbReference type="GO" id="GO:0035999">
    <property type="term" value="P:tetrahydrofolate interconversion"/>
    <property type="evidence" value="ECO:0007669"/>
    <property type="project" value="TreeGrafter"/>
</dbReference>
<comment type="similarity">
    <text evidence="1 4">Belongs to the 5-formyltetrahydrofolate cyclo-ligase family.</text>
</comment>
<dbReference type="SUPFAM" id="SSF100950">
    <property type="entry name" value="NagB/RpiA/CoA transferase-like"/>
    <property type="match status" value="1"/>
</dbReference>
<dbReference type="RefSeq" id="WP_008884440.1">
    <property type="nucleotide sequence ID" value="NZ_FNAV01000002.1"/>
</dbReference>
<reference evidence="6" key="1">
    <citation type="submission" date="2016-10" db="EMBL/GenBank/DDBJ databases">
        <authorList>
            <person name="Varghese N."/>
            <person name="Submissions S."/>
        </authorList>
    </citation>
    <scope>NUCLEOTIDE SEQUENCE [LARGE SCALE GENOMIC DNA]</scope>
    <source>
        <strain evidence="6">DSM 10146</strain>
    </source>
</reference>
<evidence type="ECO:0000313" key="5">
    <source>
        <dbReference type="EMBL" id="SDE28559.1"/>
    </source>
</evidence>
<keyword evidence="6" id="KW-1185">Reference proteome</keyword>
<keyword evidence="3 4" id="KW-0067">ATP-binding</keyword>
<keyword evidence="4" id="KW-0460">Magnesium</keyword>
<dbReference type="PANTHER" id="PTHR23407:SF1">
    <property type="entry name" value="5-FORMYLTETRAHYDROFOLATE CYCLO-LIGASE"/>
    <property type="match status" value="1"/>
</dbReference>
<comment type="catalytic activity">
    <reaction evidence="4">
        <text>(6S)-5-formyl-5,6,7,8-tetrahydrofolate + ATP = (6R)-5,10-methenyltetrahydrofolate + ADP + phosphate</text>
        <dbReference type="Rhea" id="RHEA:10488"/>
        <dbReference type="ChEBI" id="CHEBI:30616"/>
        <dbReference type="ChEBI" id="CHEBI:43474"/>
        <dbReference type="ChEBI" id="CHEBI:57455"/>
        <dbReference type="ChEBI" id="CHEBI:57457"/>
        <dbReference type="ChEBI" id="CHEBI:456216"/>
        <dbReference type="EC" id="6.3.3.2"/>
    </reaction>
</comment>
<keyword evidence="2 4" id="KW-0547">Nucleotide-binding</keyword>
<name>A0A1G7BNB6_9RHOB</name>
<dbReference type="Pfam" id="PF01812">
    <property type="entry name" value="5-FTHF_cyc-lig"/>
    <property type="match status" value="1"/>
</dbReference>
<dbReference type="PANTHER" id="PTHR23407">
    <property type="entry name" value="ATPASE INHIBITOR/5-FORMYLTETRAHYDROFOLATE CYCLO-LIGASE"/>
    <property type="match status" value="1"/>
</dbReference>
<evidence type="ECO:0000256" key="2">
    <source>
        <dbReference type="ARBA" id="ARBA00022741"/>
    </source>
</evidence>
<dbReference type="OrthoDB" id="9801938at2"/>
<evidence type="ECO:0000256" key="1">
    <source>
        <dbReference type="ARBA" id="ARBA00010638"/>
    </source>
</evidence>